<dbReference type="InterPro" id="IPR036396">
    <property type="entry name" value="Cyt_P450_sf"/>
</dbReference>
<evidence type="ECO:0000256" key="3">
    <source>
        <dbReference type="ARBA" id="ARBA00022723"/>
    </source>
</evidence>
<dbReference type="EMBL" id="JACHFN010000004">
    <property type="protein sequence ID" value="MBB5234008.1"/>
    <property type="molecule type" value="Genomic_DNA"/>
</dbReference>
<accession>A0A7W8GEU4</accession>
<evidence type="ECO:0000256" key="1">
    <source>
        <dbReference type="ARBA" id="ARBA00010617"/>
    </source>
</evidence>
<dbReference type="GO" id="GO:0016705">
    <property type="term" value="F:oxidoreductase activity, acting on paired donors, with incorporation or reduction of molecular oxygen"/>
    <property type="evidence" value="ECO:0007669"/>
    <property type="project" value="InterPro"/>
</dbReference>
<keyword evidence="3" id="KW-0479">Metal-binding</keyword>
<dbReference type="GO" id="GO:0020037">
    <property type="term" value="F:heme binding"/>
    <property type="evidence" value="ECO:0007669"/>
    <property type="project" value="InterPro"/>
</dbReference>
<dbReference type="PRINTS" id="PR00385">
    <property type="entry name" value="P450"/>
</dbReference>
<comment type="caution">
    <text evidence="7">The sequence shown here is derived from an EMBL/GenBank/DDBJ whole genome shotgun (WGS) entry which is preliminary data.</text>
</comment>
<dbReference type="FunFam" id="1.10.630.10:FF:000018">
    <property type="entry name" value="Cytochrome P450 monooxygenase"/>
    <property type="match status" value="1"/>
</dbReference>
<keyword evidence="6" id="KW-0503">Monooxygenase</keyword>
<dbReference type="Proteomes" id="UP000525389">
    <property type="component" value="Unassembled WGS sequence"/>
</dbReference>
<dbReference type="SUPFAM" id="SSF48264">
    <property type="entry name" value="Cytochrome P450"/>
    <property type="match status" value="1"/>
</dbReference>
<evidence type="ECO:0000256" key="2">
    <source>
        <dbReference type="ARBA" id="ARBA00022617"/>
    </source>
</evidence>
<keyword evidence="4" id="KW-0560">Oxidoreductase</keyword>
<keyword evidence="2" id="KW-0349">Heme</keyword>
<dbReference type="PANTHER" id="PTHR46696">
    <property type="entry name" value="P450, PUTATIVE (EUROFUNG)-RELATED"/>
    <property type="match status" value="1"/>
</dbReference>
<organism evidence="7 8">
    <name type="scientific">Deinococcus budaensis</name>
    <dbReference type="NCBI Taxonomy" id="1665626"/>
    <lineage>
        <taxon>Bacteria</taxon>
        <taxon>Thermotogati</taxon>
        <taxon>Deinococcota</taxon>
        <taxon>Deinococci</taxon>
        <taxon>Deinococcales</taxon>
        <taxon>Deinococcaceae</taxon>
        <taxon>Deinococcus</taxon>
    </lineage>
</organism>
<protein>
    <submittedName>
        <fullName evidence="7">Cytochrome P450</fullName>
    </submittedName>
</protein>
<comment type="similarity">
    <text evidence="1">Belongs to the cytochrome P450 family.</text>
</comment>
<keyword evidence="8" id="KW-1185">Reference proteome</keyword>
<evidence type="ECO:0000313" key="7">
    <source>
        <dbReference type="EMBL" id="MBB5234008.1"/>
    </source>
</evidence>
<evidence type="ECO:0000256" key="4">
    <source>
        <dbReference type="ARBA" id="ARBA00023002"/>
    </source>
</evidence>
<dbReference type="AlphaFoldDB" id="A0A7W8GEU4"/>
<dbReference type="GO" id="GO:0004497">
    <property type="term" value="F:monooxygenase activity"/>
    <property type="evidence" value="ECO:0007669"/>
    <property type="project" value="UniProtKB-KW"/>
</dbReference>
<proteinExistence type="inferred from homology"/>
<dbReference type="RefSeq" id="WP_184027285.1">
    <property type="nucleotide sequence ID" value="NZ_JACHFN010000004.1"/>
</dbReference>
<dbReference type="CDD" id="cd20625">
    <property type="entry name" value="CYP164-like"/>
    <property type="match status" value="1"/>
</dbReference>
<evidence type="ECO:0000313" key="8">
    <source>
        <dbReference type="Proteomes" id="UP000525389"/>
    </source>
</evidence>
<dbReference type="Gene3D" id="1.10.630.10">
    <property type="entry name" value="Cytochrome P450"/>
    <property type="match status" value="1"/>
</dbReference>
<sequence length="411" mass="43939">MLPSASATPPTTLLAVQALWSGEALADPHPGYERLRALGAGGVLAVPEWNAAFVTGHAAANAVLRSPAARSGAWLSGPDVPVSDATALLRPMMLFHNGVSHARLRSLVQAAFTPRVVEEQRELVRATLRDLLDDLARRGEGDVVSDLATPLPVRVIMSMLGLSGEDEARFLRWTLSVAELIGGATQSPELMGRIDADAREMRAFFRDLAGELRRRPQPGLLSALAAVEDGGERLSGDELLSNAVLLLAAGHETTGNLIGGALIALAEQPEAWEALLERPDHPGVADELLRFVAPVQLDGRTLDADLTVGDRTLRAGTQVQLMLAAANRDPAVFADPQRLSWDRPGAARHLAFAAGPHYCLGASLARLEIAETFAALARRFPRLEVLDRKPTYKANFVLRGPAALRVRVEGA</sequence>
<reference evidence="7 8" key="1">
    <citation type="submission" date="2020-08" db="EMBL/GenBank/DDBJ databases">
        <title>Genomic Encyclopedia of Type Strains, Phase IV (KMG-IV): sequencing the most valuable type-strain genomes for metagenomic binning, comparative biology and taxonomic classification.</title>
        <authorList>
            <person name="Goeker M."/>
        </authorList>
    </citation>
    <scope>NUCLEOTIDE SEQUENCE [LARGE SCALE GENOMIC DNA]</scope>
    <source>
        <strain evidence="7 8">DSM 101791</strain>
    </source>
</reference>
<name>A0A7W8GEU4_9DEIO</name>
<dbReference type="GO" id="GO:0005506">
    <property type="term" value="F:iron ion binding"/>
    <property type="evidence" value="ECO:0007669"/>
    <property type="project" value="InterPro"/>
</dbReference>
<dbReference type="PRINTS" id="PR00359">
    <property type="entry name" value="BP450"/>
</dbReference>
<dbReference type="Pfam" id="PF00067">
    <property type="entry name" value="p450"/>
    <property type="match status" value="1"/>
</dbReference>
<gene>
    <name evidence="7" type="ORF">HNQ09_001446</name>
</gene>
<dbReference type="InterPro" id="IPR001128">
    <property type="entry name" value="Cyt_P450"/>
</dbReference>
<dbReference type="PANTHER" id="PTHR46696:SF1">
    <property type="entry name" value="CYTOCHROME P450 YJIB-RELATED"/>
    <property type="match status" value="1"/>
</dbReference>
<keyword evidence="5" id="KW-0408">Iron</keyword>
<evidence type="ECO:0000256" key="6">
    <source>
        <dbReference type="ARBA" id="ARBA00023033"/>
    </source>
</evidence>
<evidence type="ECO:0000256" key="5">
    <source>
        <dbReference type="ARBA" id="ARBA00023004"/>
    </source>
</evidence>
<dbReference type="InterPro" id="IPR002397">
    <property type="entry name" value="Cyt_P450_B"/>
</dbReference>